<sequence length="266" mass="29481">MHRSGDDDTIWSFAPEACDNITATCYVPHGRRHAWGLLTPTRTLSIHESRSRSETNRNLSTRSTHSSRGLSTPTTRKYAERLILLRSCSIRYLETAGSRCISHVKVKRRYQNGNATVFGESALETCVRGKVLTRQPEISQLGRGSKSAYRFFLSAGATEECSPRERQFGLPLRRVVSHYRKKVRHSNSRAFHQDLDAATQVHGYGASRLSVPALPPPPPPPPPPTPPPPPPPPPPPSPPPLLPPPLPPPPPPPPSRRCPSKTQKRH</sequence>
<name>A0A195D394_9HYME</name>
<dbReference type="GO" id="GO:0030041">
    <property type="term" value="P:actin filament polymerization"/>
    <property type="evidence" value="ECO:0007669"/>
    <property type="project" value="TreeGrafter"/>
</dbReference>
<dbReference type="PRINTS" id="PR01217">
    <property type="entry name" value="PRICHEXTENSN"/>
</dbReference>
<dbReference type="STRING" id="456900.A0A195D394"/>
<keyword evidence="3" id="KW-1185">Reference proteome</keyword>
<dbReference type="Proteomes" id="UP000078542">
    <property type="component" value="Unassembled WGS sequence"/>
</dbReference>
<protein>
    <submittedName>
        <fullName evidence="2">Uncharacterized protein</fullName>
    </submittedName>
</protein>
<feature type="region of interest" description="Disordered" evidence="1">
    <location>
        <begin position="46"/>
        <end position="73"/>
    </location>
</feature>
<gene>
    <name evidence="2" type="ORF">ALC62_01569</name>
</gene>
<feature type="compositionally biased region" description="Pro residues" evidence="1">
    <location>
        <begin position="213"/>
        <end position="256"/>
    </location>
</feature>
<evidence type="ECO:0000313" key="3">
    <source>
        <dbReference type="Proteomes" id="UP000078542"/>
    </source>
</evidence>
<feature type="compositionally biased region" description="Basic and acidic residues" evidence="1">
    <location>
        <begin position="46"/>
        <end position="55"/>
    </location>
</feature>
<dbReference type="AlphaFoldDB" id="A0A195D394"/>
<evidence type="ECO:0000256" key="1">
    <source>
        <dbReference type="SAM" id="MobiDB-lite"/>
    </source>
</evidence>
<dbReference type="InterPro" id="IPR051412">
    <property type="entry name" value="Formin_Homology_Diaphanous_sf"/>
</dbReference>
<evidence type="ECO:0000313" key="2">
    <source>
        <dbReference type="EMBL" id="KYN07367.1"/>
    </source>
</evidence>
<reference evidence="2 3" key="1">
    <citation type="submission" date="2016-03" db="EMBL/GenBank/DDBJ databases">
        <title>Cyphomyrmex costatus WGS genome.</title>
        <authorList>
            <person name="Nygaard S."/>
            <person name="Hu H."/>
            <person name="Boomsma J."/>
            <person name="Zhang G."/>
        </authorList>
    </citation>
    <scope>NUCLEOTIDE SEQUENCE [LARGE SCALE GENOMIC DNA]</scope>
    <source>
        <strain evidence="2">MS0001</strain>
        <tissue evidence="2">Whole body</tissue>
    </source>
</reference>
<dbReference type="EMBL" id="KQ976885">
    <property type="protein sequence ID" value="KYN07367.1"/>
    <property type="molecule type" value="Genomic_DNA"/>
</dbReference>
<dbReference type="GO" id="GO:0005884">
    <property type="term" value="C:actin filament"/>
    <property type="evidence" value="ECO:0007669"/>
    <property type="project" value="TreeGrafter"/>
</dbReference>
<feature type="compositionally biased region" description="Polar residues" evidence="1">
    <location>
        <begin position="56"/>
        <end position="73"/>
    </location>
</feature>
<organism evidence="2 3">
    <name type="scientific">Cyphomyrmex costatus</name>
    <dbReference type="NCBI Taxonomy" id="456900"/>
    <lineage>
        <taxon>Eukaryota</taxon>
        <taxon>Metazoa</taxon>
        <taxon>Ecdysozoa</taxon>
        <taxon>Arthropoda</taxon>
        <taxon>Hexapoda</taxon>
        <taxon>Insecta</taxon>
        <taxon>Pterygota</taxon>
        <taxon>Neoptera</taxon>
        <taxon>Endopterygota</taxon>
        <taxon>Hymenoptera</taxon>
        <taxon>Apocrita</taxon>
        <taxon>Aculeata</taxon>
        <taxon>Formicoidea</taxon>
        <taxon>Formicidae</taxon>
        <taxon>Myrmicinae</taxon>
        <taxon>Cyphomyrmex</taxon>
    </lineage>
</organism>
<proteinExistence type="predicted"/>
<dbReference type="PANTHER" id="PTHR45691:SF6">
    <property type="entry name" value="PROTEIN DIAPHANOUS"/>
    <property type="match status" value="1"/>
</dbReference>
<feature type="region of interest" description="Disordered" evidence="1">
    <location>
        <begin position="208"/>
        <end position="266"/>
    </location>
</feature>
<accession>A0A195D394</accession>
<dbReference type="PANTHER" id="PTHR45691">
    <property type="entry name" value="PROTEIN DIAPHANOUS"/>
    <property type="match status" value="1"/>
</dbReference>